<dbReference type="PANTHER" id="PTHR24567:SF26">
    <property type="entry name" value="REGULATORY PROTEIN YEIL"/>
    <property type="match status" value="1"/>
</dbReference>
<dbReference type="PANTHER" id="PTHR24567">
    <property type="entry name" value="CRP FAMILY TRANSCRIPTIONAL REGULATORY PROTEIN"/>
    <property type="match status" value="1"/>
</dbReference>
<dbReference type="InterPro" id="IPR012318">
    <property type="entry name" value="HTH_CRP"/>
</dbReference>
<dbReference type="PRINTS" id="PR00034">
    <property type="entry name" value="HTHCRP"/>
</dbReference>
<reference evidence="6" key="1">
    <citation type="submission" date="2017-02" db="EMBL/GenBank/DDBJ databases">
        <authorList>
            <person name="Varghese N."/>
            <person name="Submissions S."/>
        </authorList>
    </citation>
    <scope>NUCLEOTIDE SEQUENCE [LARGE SCALE GENOMIC DNA]</scope>
    <source>
        <strain evidence="6">DSM 24091</strain>
    </source>
</reference>
<dbReference type="GO" id="GO:0003677">
    <property type="term" value="F:DNA binding"/>
    <property type="evidence" value="ECO:0007669"/>
    <property type="project" value="UniProtKB-KW"/>
</dbReference>
<dbReference type="InterPro" id="IPR036390">
    <property type="entry name" value="WH_DNA-bd_sf"/>
</dbReference>
<evidence type="ECO:0000256" key="2">
    <source>
        <dbReference type="ARBA" id="ARBA00023125"/>
    </source>
</evidence>
<keyword evidence="1" id="KW-0805">Transcription regulation</keyword>
<keyword evidence="3" id="KW-0804">Transcription</keyword>
<dbReference type="InterPro" id="IPR050397">
    <property type="entry name" value="Env_Response_Regulators"/>
</dbReference>
<dbReference type="SMART" id="SM00419">
    <property type="entry name" value="HTH_CRP"/>
    <property type="match status" value="1"/>
</dbReference>
<dbReference type="GO" id="GO:0003700">
    <property type="term" value="F:DNA-binding transcription factor activity"/>
    <property type="evidence" value="ECO:0007669"/>
    <property type="project" value="TreeGrafter"/>
</dbReference>
<dbReference type="Proteomes" id="UP000190150">
    <property type="component" value="Unassembled WGS sequence"/>
</dbReference>
<dbReference type="Pfam" id="PF13545">
    <property type="entry name" value="HTH_Crp_2"/>
    <property type="match status" value="1"/>
</dbReference>
<dbReference type="PROSITE" id="PS50042">
    <property type="entry name" value="CNMP_BINDING_3"/>
    <property type="match status" value="1"/>
</dbReference>
<dbReference type="Gene3D" id="1.10.10.10">
    <property type="entry name" value="Winged helix-like DNA-binding domain superfamily/Winged helix DNA-binding domain"/>
    <property type="match status" value="1"/>
</dbReference>
<name>A0A1T5D8M7_9SPHI</name>
<dbReference type="GO" id="GO:0016301">
    <property type="term" value="F:kinase activity"/>
    <property type="evidence" value="ECO:0007669"/>
    <property type="project" value="UniProtKB-KW"/>
</dbReference>
<dbReference type="AlphaFoldDB" id="A0A1T5D8M7"/>
<accession>A0A1T5D8M7</accession>
<evidence type="ECO:0000259" key="4">
    <source>
        <dbReference type="PROSITE" id="PS50042"/>
    </source>
</evidence>
<keyword evidence="5" id="KW-0418">Kinase</keyword>
<sequence length="202" mass="23022">MIPVDILLENGAVYRQLSSGETVFQVGTHASFYYQLISGRIRWCNVLDDGREVLHQVVEPGETFGELPLFDNQLYAATAIADVPTTVIRICVSGFQNILRKDPDLHFAFTSSIVQKLRFKFFLTELLASNDPVSIVSQLITYFNTNHQFICEECRRLMLTRQQIANMIGFRVETVIRAIRQMEKEERLGIVKGKVFVPADGF</sequence>
<evidence type="ECO:0000313" key="5">
    <source>
        <dbReference type="EMBL" id="SKB67976.1"/>
    </source>
</evidence>
<dbReference type="SMART" id="SM00100">
    <property type="entry name" value="cNMP"/>
    <property type="match status" value="1"/>
</dbReference>
<organism evidence="5 6">
    <name type="scientific">Sphingobacterium nematocida</name>
    <dbReference type="NCBI Taxonomy" id="1513896"/>
    <lineage>
        <taxon>Bacteria</taxon>
        <taxon>Pseudomonadati</taxon>
        <taxon>Bacteroidota</taxon>
        <taxon>Sphingobacteriia</taxon>
        <taxon>Sphingobacteriales</taxon>
        <taxon>Sphingobacteriaceae</taxon>
        <taxon>Sphingobacterium</taxon>
    </lineage>
</organism>
<keyword evidence="2" id="KW-0238">DNA-binding</keyword>
<protein>
    <submittedName>
        <fullName evidence="5">cAMP-binding domain of CRP or a regulatory subunit of cAMP-dependent protein kinases</fullName>
    </submittedName>
</protein>
<gene>
    <name evidence="5" type="ORF">SAMN05660841_01840</name>
</gene>
<evidence type="ECO:0000256" key="3">
    <source>
        <dbReference type="ARBA" id="ARBA00023163"/>
    </source>
</evidence>
<dbReference type="CDD" id="cd00038">
    <property type="entry name" value="CAP_ED"/>
    <property type="match status" value="1"/>
</dbReference>
<dbReference type="STRING" id="1513896.SAMN05660841_01840"/>
<dbReference type="EMBL" id="FUZF01000006">
    <property type="protein sequence ID" value="SKB67976.1"/>
    <property type="molecule type" value="Genomic_DNA"/>
</dbReference>
<proteinExistence type="predicted"/>
<evidence type="ECO:0000313" key="6">
    <source>
        <dbReference type="Proteomes" id="UP000190150"/>
    </source>
</evidence>
<dbReference type="InterPro" id="IPR018490">
    <property type="entry name" value="cNMP-bd_dom_sf"/>
</dbReference>
<dbReference type="GO" id="GO:0005829">
    <property type="term" value="C:cytosol"/>
    <property type="evidence" value="ECO:0007669"/>
    <property type="project" value="TreeGrafter"/>
</dbReference>
<dbReference type="Gene3D" id="2.60.120.10">
    <property type="entry name" value="Jelly Rolls"/>
    <property type="match status" value="1"/>
</dbReference>
<dbReference type="SUPFAM" id="SSF46785">
    <property type="entry name" value="Winged helix' DNA-binding domain"/>
    <property type="match status" value="1"/>
</dbReference>
<dbReference type="InterPro" id="IPR000595">
    <property type="entry name" value="cNMP-bd_dom"/>
</dbReference>
<dbReference type="SUPFAM" id="SSF51206">
    <property type="entry name" value="cAMP-binding domain-like"/>
    <property type="match status" value="1"/>
</dbReference>
<dbReference type="Pfam" id="PF00027">
    <property type="entry name" value="cNMP_binding"/>
    <property type="match status" value="1"/>
</dbReference>
<dbReference type="OrthoDB" id="667966at2"/>
<feature type="domain" description="Cyclic nucleotide-binding" evidence="4">
    <location>
        <begin position="14"/>
        <end position="116"/>
    </location>
</feature>
<dbReference type="InterPro" id="IPR036388">
    <property type="entry name" value="WH-like_DNA-bd_sf"/>
</dbReference>
<dbReference type="RefSeq" id="WP_079642785.1">
    <property type="nucleotide sequence ID" value="NZ_FUZF01000006.1"/>
</dbReference>
<evidence type="ECO:0000256" key="1">
    <source>
        <dbReference type="ARBA" id="ARBA00023015"/>
    </source>
</evidence>
<keyword evidence="6" id="KW-1185">Reference proteome</keyword>
<keyword evidence="5" id="KW-0808">Transferase</keyword>
<dbReference type="InterPro" id="IPR014710">
    <property type="entry name" value="RmlC-like_jellyroll"/>
</dbReference>